<feature type="transmembrane region" description="Helical" evidence="1">
    <location>
        <begin position="46"/>
        <end position="68"/>
    </location>
</feature>
<evidence type="ECO:0000313" key="2">
    <source>
        <dbReference type="EMBL" id="MCE8023162.1"/>
    </source>
</evidence>
<keyword evidence="1" id="KW-1133">Transmembrane helix</keyword>
<keyword evidence="1" id="KW-0812">Transmembrane</keyword>
<sequence>MMNQDAYSPIEAMIEMFTPLRWSETSGGLVVDETELQNSGARYAKFWMMLSAMFGCVSFLLGHLLFAASATAKLATVVTGGLALTSLAVAAVITILKRKHR</sequence>
<gene>
    <name evidence="2" type="ORF">HOP59_03335</name>
</gene>
<accession>A0ABS9AN59</accession>
<keyword evidence="1" id="KW-0472">Membrane</keyword>
<feature type="transmembrane region" description="Helical" evidence="1">
    <location>
        <begin position="74"/>
        <end position="96"/>
    </location>
</feature>
<reference evidence="2 3" key="1">
    <citation type="journal article" date="2021" name="Front. Microbiol.">
        <title>Aerobic Denitrification and Heterotrophic Sulfur Oxidation in the Genus Halomonas Revealed by Six Novel Species Characterizations and Genome-Based Analysis.</title>
        <authorList>
            <person name="Wang L."/>
            <person name="Shao Z."/>
        </authorList>
    </citation>
    <scope>NUCLEOTIDE SEQUENCE [LARGE SCALE GENOMIC DNA]</scope>
    <source>
        <strain evidence="2 3">MCCC 1A11058</strain>
    </source>
</reference>
<evidence type="ECO:0000313" key="3">
    <source>
        <dbReference type="Proteomes" id="UP001320272"/>
    </source>
</evidence>
<comment type="caution">
    <text evidence="2">The sequence shown here is derived from an EMBL/GenBank/DDBJ whole genome shotgun (WGS) entry which is preliminary data.</text>
</comment>
<dbReference type="RefSeq" id="WP_234252800.1">
    <property type="nucleotide sequence ID" value="NZ_JABFTV010000002.1"/>
</dbReference>
<dbReference type="EMBL" id="JABFTV010000002">
    <property type="protein sequence ID" value="MCE8023162.1"/>
    <property type="molecule type" value="Genomic_DNA"/>
</dbReference>
<organism evidence="2 3">
    <name type="scientific">Billgrantia aerodenitrificans</name>
    <dbReference type="NCBI Taxonomy" id="2733483"/>
    <lineage>
        <taxon>Bacteria</taxon>
        <taxon>Pseudomonadati</taxon>
        <taxon>Pseudomonadota</taxon>
        <taxon>Gammaproteobacteria</taxon>
        <taxon>Oceanospirillales</taxon>
        <taxon>Halomonadaceae</taxon>
        <taxon>Billgrantia</taxon>
    </lineage>
</organism>
<protein>
    <recommendedName>
        <fullName evidence="4">DUF202 domain-containing protein</fullName>
    </recommendedName>
</protein>
<name>A0ABS9AN59_9GAMM</name>
<proteinExistence type="predicted"/>
<keyword evidence="3" id="KW-1185">Reference proteome</keyword>
<evidence type="ECO:0008006" key="4">
    <source>
        <dbReference type="Google" id="ProtNLM"/>
    </source>
</evidence>
<dbReference type="Proteomes" id="UP001320272">
    <property type="component" value="Unassembled WGS sequence"/>
</dbReference>
<evidence type="ECO:0000256" key="1">
    <source>
        <dbReference type="SAM" id="Phobius"/>
    </source>
</evidence>